<organism evidence="3">
    <name type="scientific">Castor canadensis</name>
    <name type="common">American beaver</name>
    <dbReference type="NCBI Taxonomy" id="51338"/>
    <lineage>
        <taxon>Eukaryota</taxon>
        <taxon>Metazoa</taxon>
        <taxon>Chordata</taxon>
        <taxon>Craniata</taxon>
        <taxon>Vertebrata</taxon>
        <taxon>Euteleostomi</taxon>
        <taxon>Mammalia</taxon>
        <taxon>Eutheria</taxon>
        <taxon>Euarchontoglires</taxon>
        <taxon>Glires</taxon>
        <taxon>Rodentia</taxon>
        <taxon>Castorimorpha</taxon>
        <taxon>Castoridae</taxon>
        <taxon>Castor</taxon>
    </lineage>
</organism>
<dbReference type="PANTHER" id="PTHR16207">
    <property type="entry name" value="SET DOMAIN-CONTAINING PROTEIN"/>
    <property type="match status" value="1"/>
</dbReference>
<dbReference type="InterPro" id="IPR022188">
    <property type="entry name" value="TASOR_DUF3715"/>
</dbReference>
<evidence type="ECO:0000259" key="2">
    <source>
        <dbReference type="Pfam" id="PF12509"/>
    </source>
</evidence>
<dbReference type="PANTHER" id="PTHR16207:SF10">
    <property type="entry name" value="PROTEIN TASOR 2"/>
    <property type="match status" value="1"/>
</dbReference>
<dbReference type="RefSeq" id="XP_020019338.1">
    <property type="nucleotide sequence ID" value="XM_020163749.1"/>
</dbReference>
<dbReference type="GO" id="GO:0045814">
    <property type="term" value="P:negative regulation of gene expression, epigenetic"/>
    <property type="evidence" value="ECO:0007669"/>
    <property type="project" value="InterPro"/>
</dbReference>
<dbReference type="Gene3D" id="3.90.228.10">
    <property type="match status" value="1"/>
</dbReference>
<reference evidence="3" key="1">
    <citation type="submission" date="2025-08" db="UniProtKB">
        <authorList>
            <consortium name="RefSeq"/>
        </authorList>
    </citation>
    <scope>IDENTIFICATION</scope>
    <source>
        <tissue evidence="3">Leukocyte</tissue>
    </source>
</reference>
<dbReference type="InterPro" id="IPR046432">
    <property type="entry name" value="TASOR"/>
</dbReference>
<dbReference type="GO" id="GO:0005654">
    <property type="term" value="C:nucleoplasm"/>
    <property type="evidence" value="ECO:0007669"/>
    <property type="project" value="TreeGrafter"/>
</dbReference>
<evidence type="ECO:0000259" key="1">
    <source>
        <dbReference type="Pfam" id="PF12480"/>
    </source>
</evidence>
<dbReference type="Pfam" id="PF12480">
    <property type="entry name" value="GARIL_Rab2_bd"/>
    <property type="match status" value="1"/>
</dbReference>
<gene>
    <name evidence="3" type="primary">LOC109686438</name>
</gene>
<protein>
    <submittedName>
        <fullName evidence="3">Protein TASOR-like</fullName>
    </submittedName>
</protein>
<sequence length="423" mass="48472">MYNKPSGKQFVESVLELKEALESIYDINKEQDYVKNSGGLCDEKELRPPPQQHSLLEKIETGLLSENIFETVSLSSDSLFQRAVSVLHTSYLDSASEHGFQYTQVTFVKNDIFLNEYKTVYQQKQANNYTQEELQETYGFLLLETENQAKLICQRGLCVGSSAITTLGDPAKGVYISKYSDYLHPRPWYHGKSGYIVICNLIKGKVKFVSENYTTNYTRPSSGYDCHVAADANKVSHKTSHFRAFELTQYYLYELSDNTVIKRPRQICPYVIVAFQYREPKKMAAPTHGSILELSKNVLFSPWKGKLTVQGCVLCDITLWSTYGTVVPAQLPQDLDFKYVMKVSSLKERLPGAAFRKQNYLKQKVCCQDLCFDLYEVELSNKQGKNIDKLTEYIKNKQLAIIKCLEDRGVFHFTYIISLNTRT</sequence>
<accession>A0A8B7UID9</accession>
<feature type="domain" description="TASOR pseudo-PARP" evidence="2">
    <location>
        <begin position="124"/>
        <end position="269"/>
    </location>
</feature>
<evidence type="ECO:0000313" key="3">
    <source>
        <dbReference type="RefSeq" id="XP_020019338.1"/>
    </source>
</evidence>
<dbReference type="AlphaFoldDB" id="A0A8B7UID9"/>
<proteinExistence type="predicted"/>
<dbReference type="OrthoDB" id="5960959at2759"/>
<name>A0A8B7UID9_CASCN</name>
<feature type="domain" description="Golgi associated RAB2 interactor protein-like Rab2B-binding" evidence="1">
    <location>
        <begin position="376"/>
        <end position="411"/>
    </location>
</feature>
<dbReference type="KEGG" id="ccan:109686438"/>
<feature type="non-terminal residue" evidence="3">
    <location>
        <position position="423"/>
    </location>
</feature>
<dbReference type="Pfam" id="PF12509">
    <property type="entry name" value="DUF3715"/>
    <property type="match status" value="1"/>
</dbReference>
<dbReference type="InterPro" id="IPR022168">
    <property type="entry name" value="GARIL-like_Rab2B-bd"/>
</dbReference>